<evidence type="ECO:0000259" key="3">
    <source>
        <dbReference type="PROSITE" id="PS50110"/>
    </source>
</evidence>
<dbReference type="SUPFAM" id="SSF52172">
    <property type="entry name" value="CheY-like"/>
    <property type="match status" value="1"/>
</dbReference>
<dbReference type="Pfam" id="PF00072">
    <property type="entry name" value="Response_reg"/>
    <property type="match status" value="1"/>
</dbReference>
<protein>
    <submittedName>
        <fullName evidence="4">Response regulator transcription factor</fullName>
    </submittedName>
</protein>
<comment type="caution">
    <text evidence="4">The sequence shown here is derived from an EMBL/GenBank/DDBJ whole genome shotgun (WGS) entry which is preliminary data.</text>
</comment>
<dbReference type="PROSITE" id="PS50110">
    <property type="entry name" value="RESPONSE_REGULATORY"/>
    <property type="match status" value="1"/>
</dbReference>
<organism evidence="4 5">
    <name type="scientific">Pontibacter qinzhouensis</name>
    <dbReference type="NCBI Taxonomy" id="2603253"/>
    <lineage>
        <taxon>Bacteria</taxon>
        <taxon>Pseudomonadati</taxon>
        <taxon>Bacteroidota</taxon>
        <taxon>Cytophagia</taxon>
        <taxon>Cytophagales</taxon>
        <taxon>Hymenobacteraceae</taxon>
        <taxon>Pontibacter</taxon>
    </lineage>
</organism>
<dbReference type="Proteomes" id="UP000321926">
    <property type="component" value="Unassembled WGS sequence"/>
</dbReference>
<evidence type="ECO:0000313" key="4">
    <source>
        <dbReference type="EMBL" id="TXK33793.1"/>
    </source>
</evidence>
<dbReference type="OrthoDB" id="9789181at2"/>
<sequence length="125" mass="14617">MKKKLLIVDDEPSIGLILEHYFAKEYAVTIKLNGQEAMNWLQEGNHVDCIVADYEMPFMNGFEFIRQLQSSIFFKDIPLVMLSGKDETSDKILCLREGADDYMIKPFNPEELDIRIKNMLRRIKI</sequence>
<feature type="modified residue" description="4-aspartylphosphate" evidence="2">
    <location>
        <position position="53"/>
    </location>
</feature>
<dbReference type="InterPro" id="IPR050595">
    <property type="entry name" value="Bact_response_regulator"/>
</dbReference>
<proteinExistence type="predicted"/>
<evidence type="ECO:0000256" key="2">
    <source>
        <dbReference type="PROSITE-ProRule" id="PRU00169"/>
    </source>
</evidence>
<gene>
    <name evidence="4" type="ORF">FVR03_18650</name>
</gene>
<accession>A0A5C8JA02</accession>
<keyword evidence="5" id="KW-1185">Reference proteome</keyword>
<reference evidence="4 5" key="1">
    <citation type="submission" date="2019-08" db="EMBL/GenBank/DDBJ databases">
        <authorList>
            <person name="Shi S."/>
        </authorList>
    </citation>
    <scope>NUCLEOTIDE SEQUENCE [LARGE SCALE GENOMIC DNA]</scope>
    <source>
        <strain evidence="4 5">GY10130</strain>
    </source>
</reference>
<dbReference type="RefSeq" id="WP_147923284.1">
    <property type="nucleotide sequence ID" value="NZ_VRTY01000088.1"/>
</dbReference>
<dbReference type="Gene3D" id="3.40.50.2300">
    <property type="match status" value="1"/>
</dbReference>
<dbReference type="SMART" id="SM00448">
    <property type="entry name" value="REC"/>
    <property type="match status" value="1"/>
</dbReference>
<name>A0A5C8JA02_9BACT</name>
<evidence type="ECO:0000256" key="1">
    <source>
        <dbReference type="ARBA" id="ARBA00022553"/>
    </source>
</evidence>
<keyword evidence="1 2" id="KW-0597">Phosphoprotein</keyword>
<feature type="domain" description="Response regulatory" evidence="3">
    <location>
        <begin position="4"/>
        <end position="120"/>
    </location>
</feature>
<dbReference type="PANTHER" id="PTHR44591">
    <property type="entry name" value="STRESS RESPONSE REGULATOR PROTEIN 1"/>
    <property type="match status" value="1"/>
</dbReference>
<dbReference type="EMBL" id="VRTY01000088">
    <property type="protein sequence ID" value="TXK33793.1"/>
    <property type="molecule type" value="Genomic_DNA"/>
</dbReference>
<dbReference type="AlphaFoldDB" id="A0A5C8JA02"/>
<evidence type="ECO:0000313" key="5">
    <source>
        <dbReference type="Proteomes" id="UP000321926"/>
    </source>
</evidence>
<dbReference type="PANTHER" id="PTHR44591:SF3">
    <property type="entry name" value="RESPONSE REGULATORY DOMAIN-CONTAINING PROTEIN"/>
    <property type="match status" value="1"/>
</dbReference>
<dbReference type="InterPro" id="IPR001789">
    <property type="entry name" value="Sig_transdc_resp-reg_receiver"/>
</dbReference>
<dbReference type="GO" id="GO:0000160">
    <property type="term" value="P:phosphorelay signal transduction system"/>
    <property type="evidence" value="ECO:0007669"/>
    <property type="project" value="InterPro"/>
</dbReference>
<dbReference type="InterPro" id="IPR011006">
    <property type="entry name" value="CheY-like_superfamily"/>
</dbReference>